<dbReference type="EMBL" id="JAUSUD010000002">
    <property type="protein sequence ID" value="MDQ0229500.1"/>
    <property type="molecule type" value="Genomic_DNA"/>
</dbReference>
<dbReference type="RefSeq" id="WP_307337289.1">
    <property type="nucleotide sequence ID" value="NZ_JAUSUD010000002.1"/>
</dbReference>
<comment type="caution">
    <text evidence="1">The sequence shown here is derived from an EMBL/GenBank/DDBJ whole genome shotgun (WGS) entry which is preliminary data.</text>
</comment>
<proteinExistence type="predicted"/>
<reference evidence="1 2" key="1">
    <citation type="submission" date="2023-07" db="EMBL/GenBank/DDBJ databases">
        <title>Genomic Encyclopedia of Type Strains, Phase IV (KMG-IV): sequencing the most valuable type-strain genomes for metagenomic binning, comparative biology and taxonomic classification.</title>
        <authorList>
            <person name="Goeker M."/>
        </authorList>
    </citation>
    <scope>NUCLEOTIDE SEQUENCE [LARGE SCALE GENOMIC DNA]</scope>
    <source>
        <strain evidence="1 2">DSM 29005</strain>
    </source>
</reference>
<evidence type="ECO:0000313" key="1">
    <source>
        <dbReference type="EMBL" id="MDQ0229500.1"/>
    </source>
</evidence>
<organism evidence="1 2">
    <name type="scientific">Metabacillus malikii</name>
    <dbReference type="NCBI Taxonomy" id="1504265"/>
    <lineage>
        <taxon>Bacteria</taxon>
        <taxon>Bacillati</taxon>
        <taxon>Bacillota</taxon>
        <taxon>Bacilli</taxon>
        <taxon>Bacillales</taxon>
        <taxon>Bacillaceae</taxon>
        <taxon>Metabacillus</taxon>
    </lineage>
</organism>
<accession>A0ABT9ZBW6</accession>
<evidence type="ECO:0000313" key="2">
    <source>
        <dbReference type="Proteomes" id="UP001234495"/>
    </source>
</evidence>
<sequence length="93" mass="10630">MTEMDKVRLIQGIVNEIIQLSVEDRKNKPINEQEKAIELLARALYDFTVLQQSPHVSHNEALKGTVAKVKIAYNTIERIKSTNIIMTRIPNES</sequence>
<gene>
    <name evidence="1" type="ORF">J2S19_000751</name>
</gene>
<protein>
    <submittedName>
        <fullName evidence="1">Uncharacterized protein</fullName>
    </submittedName>
</protein>
<name>A0ABT9ZBW6_9BACI</name>
<keyword evidence="2" id="KW-1185">Reference proteome</keyword>
<dbReference type="Proteomes" id="UP001234495">
    <property type="component" value="Unassembled WGS sequence"/>
</dbReference>